<organism evidence="2 3">
    <name type="scientific">Coffea canephora</name>
    <name type="common">Robusta coffee</name>
    <dbReference type="NCBI Taxonomy" id="49390"/>
    <lineage>
        <taxon>Eukaryota</taxon>
        <taxon>Viridiplantae</taxon>
        <taxon>Streptophyta</taxon>
        <taxon>Embryophyta</taxon>
        <taxon>Tracheophyta</taxon>
        <taxon>Spermatophyta</taxon>
        <taxon>Magnoliopsida</taxon>
        <taxon>eudicotyledons</taxon>
        <taxon>Gunneridae</taxon>
        <taxon>Pentapetalae</taxon>
        <taxon>asterids</taxon>
        <taxon>lamiids</taxon>
        <taxon>Gentianales</taxon>
        <taxon>Rubiaceae</taxon>
        <taxon>Ixoroideae</taxon>
        <taxon>Gardenieae complex</taxon>
        <taxon>Bertiereae - Coffeeae clade</taxon>
        <taxon>Coffeeae</taxon>
        <taxon>Coffea</taxon>
    </lineage>
</organism>
<dbReference type="Proteomes" id="UP000295252">
    <property type="component" value="Chromosome VII"/>
</dbReference>
<accession>A0A068V1G2</accession>
<dbReference type="PhylomeDB" id="A0A068V1G2"/>
<name>A0A068V1G2_COFCA</name>
<feature type="compositionally biased region" description="Polar residues" evidence="1">
    <location>
        <begin position="35"/>
        <end position="61"/>
    </location>
</feature>
<evidence type="ECO:0000256" key="1">
    <source>
        <dbReference type="SAM" id="MobiDB-lite"/>
    </source>
</evidence>
<gene>
    <name evidence="2" type="ORF">GSCOC_T00038715001</name>
</gene>
<dbReference type="Gramene" id="CDP13688">
    <property type="protein sequence ID" value="CDP13688"/>
    <property type="gene ID" value="GSCOC_T00038715001"/>
</dbReference>
<keyword evidence="3" id="KW-1185">Reference proteome</keyword>
<dbReference type="EMBL" id="HG739160">
    <property type="protein sequence ID" value="CDP13688.1"/>
    <property type="molecule type" value="Genomic_DNA"/>
</dbReference>
<evidence type="ECO:0000313" key="2">
    <source>
        <dbReference type="EMBL" id="CDP13688.1"/>
    </source>
</evidence>
<reference evidence="3" key="1">
    <citation type="journal article" date="2014" name="Science">
        <title>The coffee genome provides insight into the convergent evolution of caffeine biosynthesis.</title>
        <authorList>
            <person name="Denoeud F."/>
            <person name="Carretero-Paulet L."/>
            <person name="Dereeper A."/>
            <person name="Droc G."/>
            <person name="Guyot R."/>
            <person name="Pietrella M."/>
            <person name="Zheng C."/>
            <person name="Alberti A."/>
            <person name="Anthony F."/>
            <person name="Aprea G."/>
            <person name="Aury J.M."/>
            <person name="Bento P."/>
            <person name="Bernard M."/>
            <person name="Bocs S."/>
            <person name="Campa C."/>
            <person name="Cenci A."/>
            <person name="Combes M.C."/>
            <person name="Crouzillat D."/>
            <person name="Da Silva C."/>
            <person name="Daddiego L."/>
            <person name="De Bellis F."/>
            <person name="Dussert S."/>
            <person name="Garsmeur O."/>
            <person name="Gayraud T."/>
            <person name="Guignon V."/>
            <person name="Jahn K."/>
            <person name="Jamilloux V."/>
            <person name="Joet T."/>
            <person name="Labadie K."/>
            <person name="Lan T."/>
            <person name="Leclercq J."/>
            <person name="Lepelley M."/>
            <person name="Leroy T."/>
            <person name="Li L.T."/>
            <person name="Librado P."/>
            <person name="Lopez L."/>
            <person name="Munoz A."/>
            <person name="Noel B."/>
            <person name="Pallavicini A."/>
            <person name="Perrotta G."/>
            <person name="Poncet V."/>
            <person name="Pot D."/>
            <person name="Priyono X."/>
            <person name="Rigoreau M."/>
            <person name="Rouard M."/>
            <person name="Rozas J."/>
            <person name="Tranchant-Dubreuil C."/>
            <person name="VanBuren R."/>
            <person name="Zhang Q."/>
            <person name="Andrade A.C."/>
            <person name="Argout X."/>
            <person name="Bertrand B."/>
            <person name="de Kochko A."/>
            <person name="Graziosi G."/>
            <person name="Henry R.J."/>
            <person name="Jayarama X."/>
            <person name="Ming R."/>
            <person name="Nagai C."/>
            <person name="Rounsley S."/>
            <person name="Sankoff D."/>
            <person name="Giuliano G."/>
            <person name="Albert V.A."/>
            <person name="Wincker P."/>
            <person name="Lashermes P."/>
        </authorList>
    </citation>
    <scope>NUCLEOTIDE SEQUENCE [LARGE SCALE GENOMIC DNA]</scope>
    <source>
        <strain evidence="3">cv. DH200-94</strain>
    </source>
</reference>
<proteinExistence type="predicted"/>
<protein>
    <submittedName>
        <fullName evidence="2">Uncharacterized protein</fullName>
    </submittedName>
</protein>
<dbReference type="InParanoid" id="A0A068V1G2"/>
<feature type="region of interest" description="Disordered" evidence="1">
    <location>
        <begin position="1"/>
        <end position="73"/>
    </location>
</feature>
<dbReference type="AlphaFoldDB" id="A0A068V1G2"/>
<sequence>MELVPYSDPKSESSSSSLPWQEMFRSASIRKPDASPQNHQASAEPQMPSASTSQENPNNFPSGDPQDLCWNPG</sequence>
<evidence type="ECO:0000313" key="3">
    <source>
        <dbReference type="Proteomes" id="UP000295252"/>
    </source>
</evidence>